<accession>A0A445MGE2</accession>
<reference evidence="2" key="1">
    <citation type="journal article" date="2018" name="Data Brief">
        <title>Genome sequence data from 17 accessions of Ensete ventricosum, a staple food crop for millions in Ethiopia.</title>
        <authorList>
            <person name="Yemataw Z."/>
            <person name="Muzemil S."/>
            <person name="Ambachew D."/>
            <person name="Tripathi L."/>
            <person name="Tesfaye K."/>
            <person name="Chala A."/>
            <person name="Farbos A."/>
            <person name="O'Neill P."/>
            <person name="Moore K."/>
            <person name="Grant M."/>
            <person name="Studholme D.J."/>
        </authorList>
    </citation>
    <scope>NUCLEOTIDE SEQUENCE [LARGE SCALE GENOMIC DNA]</scope>
    <source>
        <tissue evidence="2">Leaf</tissue>
    </source>
</reference>
<feature type="compositionally biased region" description="Basic and acidic residues" evidence="1">
    <location>
        <begin position="38"/>
        <end position="61"/>
    </location>
</feature>
<feature type="region of interest" description="Disordered" evidence="1">
    <location>
        <begin position="1"/>
        <end position="61"/>
    </location>
</feature>
<dbReference type="Proteomes" id="UP000290560">
    <property type="component" value="Unassembled WGS sequence"/>
</dbReference>
<proteinExistence type="predicted"/>
<name>A0A445MGE2_ENSVE</name>
<dbReference type="AlphaFoldDB" id="A0A445MGE2"/>
<protein>
    <submittedName>
        <fullName evidence="2">Uncharacterized protein</fullName>
    </submittedName>
</protein>
<dbReference type="EMBL" id="KV875879">
    <property type="protein sequence ID" value="RZR73300.1"/>
    <property type="molecule type" value="Genomic_DNA"/>
</dbReference>
<sequence>MEVVVANESGEIEVGEAEGGGEEELDHHVVSPMGVGIEEDKLEGGSDKGTNKEEEIPRDHYVPSVELINAHTPDVGWKAPELVVNARETTCVRCPVRQ</sequence>
<evidence type="ECO:0000313" key="2">
    <source>
        <dbReference type="EMBL" id="RZR73300.1"/>
    </source>
</evidence>
<gene>
    <name evidence="2" type="ORF">BHM03_00022532</name>
</gene>
<feature type="compositionally biased region" description="Acidic residues" evidence="1">
    <location>
        <begin position="10"/>
        <end position="24"/>
    </location>
</feature>
<evidence type="ECO:0000256" key="1">
    <source>
        <dbReference type="SAM" id="MobiDB-lite"/>
    </source>
</evidence>
<organism evidence="2">
    <name type="scientific">Ensete ventricosum</name>
    <name type="common">Abyssinian banana</name>
    <name type="synonym">Musa ensete</name>
    <dbReference type="NCBI Taxonomy" id="4639"/>
    <lineage>
        <taxon>Eukaryota</taxon>
        <taxon>Viridiplantae</taxon>
        <taxon>Streptophyta</taxon>
        <taxon>Embryophyta</taxon>
        <taxon>Tracheophyta</taxon>
        <taxon>Spermatophyta</taxon>
        <taxon>Magnoliopsida</taxon>
        <taxon>Liliopsida</taxon>
        <taxon>Zingiberales</taxon>
        <taxon>Musaceae</taxon>
        <taxon>Ensete</taxon>
    </lineage>
</organism>